<dbReference type="InterPro" id="IPR011989">
    <property type="entry name" value="ARM-like"/>
</dbReference>
<evidence type="ECO:0000256" key="2">
    <source>
        <dbReference type="ARBA" id="ARBA00022737"/>
    </source>
</evidence>
<dbReference type="HOGENOM" id="CLU_046722_0_0_1"/>
<dbReference type="PANTHER" id="PTHR19316">
    <property type="entry name" value="PROTEIN FOLDING REGULATOR"/>
    <property type="match status" value="1"/>
</dbReference>
<reference evidence="5 6" key="1">
    <citation type="journal article" date="2012" name="Proc. Natl. Acad. Sci. U.S.A.">
        <title>Comparative genomics of Ceriporiopsis subvermispora and Phanerochaete chrysosporium provide insight into selective ligninolysis.</title>
        <authorList>
            <person name="Fernandez-Fueyo E."/>
            <person name="Ruiz-Duenas F.J."/>
            <person name="Ferreira P."/>
            <person name="Floudas D."/>
            <person name="Hibbett D.S."/>
            <person name="Canessa P."/>
            <person name="Larrondo L.F."/>
            <person name="James T.Y."/>
            <person name="Seelenfreund D."/>
            <person name="Lobos S."/>
            <person name="Polanco R."/>
            <person name="Tello M."/>
            <person name="Honda Y."/>
            <person name="Watanabe T."/>
            <person name="Watanabe T."/>
            <person name="Ryu J.S."/>
            <person name="Kubicek C.P."/>
            <person name="Schmoll M."/>
            <person name="Gaskell J."/>
            <person name="Hammel K.E."/>
            <person name="St John F.J."/>
            <person name="Vanden Wymelenberg A."/>
            <person name="Sabat G."/>
            <person name="Splinter BonDurant S."/>
            <person name="Syed K."/>
            <person name="Yadav J.S."/>
            <person name="Doddapaneni H."/>
            <person name="Subramanian V."/>
            <person name="Lavin J.L."/>
            <person name="Oguiza J.A."/>
            <person name="Perez G."/>
            <person name="Pisabarro A.G."/>
            <person name="Ramirez L."/>
            <person name="Santoyo F."/>
            <person name="Master E."/>
            <person name="Coutinho P.M."/>
            <person name="Henrissat B."/>
            <person name="Lombard V."/>
            <person name="Magnuson J.K."/>
            <person name="Kuees U."/>
            <person name="Hori C."/>
            <person name="Igarashi K."/>
            <person name="Samejima M."/>
            <person name="Held B.W."/>
            <person name="Barry K.W."/>
            <person name="LaButti K.M."/>
            <person name="Lapidus A."/>
            <person name="Lindquist E.A."/>
            <person name="Lucas S.M."/>
            <person name="Riley R."/>
            <person name="Salamov A.A."/>
            <person name="Hoffmeister D."/>
            <person name="Schwenk D."/>
            <person name="Hadar Y."/>
            <person name="Yarden O."/>
            <person name="de Vries R.P."/>
            <person name="Wiebenga A."/>
            <person name="Stenlid J."/>
            <person name="Eastwood D."/>
            <person name="Grigoriev I.V."/>
            <person name="Berka R.M."/>
            <person name="Blanchette R.A."/>
            <person name="Kersten P."/>
            <person name="Martinez A.T."/>
            <person name="Vicuna R."/>
            <person name="Cullen D."/>
        </authorList>
    </citation>
    <scope>NUCLEOTIDE SEQUENCE [LARGE SCALE GENOMIC DNA]</scope>
    <source>
        <strain evidence="5 6">B</strain>
    </source>
</reference>
<dbReference type="InterPro" id="IPR016024">
    <property type="entry name" value="ARM-type_fold"/>
</dbReference>
<keyword evidence="2" id="KW-0677">Repeat</keyword>
<feature type="domain" description="Nucleotide exchange factor Fes1" evidence="4">
    <location>
        <begin position="1"/>
        <end position="83"/>
    </location>
</feature>
<feature type="region of interest" description="Disordered" evidence="3">
    <location>
        <begin position="1"/>
        <end position="29"/>
    </location>
</feature>
<dbReference type="OrthoDB" id="10250458at2759"/>
<dbReference type="SUPFAM" id="SSF48371">
    <property type="entry name" value="ARM repeat"/>
    <property type="match status" value="1"/>
</dbReference>
<dbReference type="GO" id="GO:0005783">
    <property type="term" value="C:endoplasmic reticulum"/>
    <property type="evidence" value="ECO:0007669"/>
    <property type="project" value="TreeGrafter"/>
</dbReference>
<dbReference type="InterPro" id="IPR013918">
    <property type="entry name" value="Nucleotide_exch_fac_Fes1"/>
</dbReference>
<sequence length="355" mass="38180">MESLLRWGIQNSTDNNAEPNVAPQQNKDLDPGILDAILGRPDSELMKEALAIAMDEKREDDERIQALDDFEMLVEQIDNANNMEKLGMWEPLQNLLTSPTTADGIQRQTLWIVGTAVQNNPAAQSHYLAHSPIPTLISFLSPSVSSAKTRSKAAYALSGLLKHNAPAVRQLEEAGGWEVLKAALDDSDISVRRKIAFLFNTLLTPSYAVDAAEGAQEAGPTLHSETTGPAAGSAPVHPNSHASMLANPASFATSSAALRAIEAHGIVPALISALTSPTPHGPDGEQEGDADFEEKVIRSLHTYLTSCQGRLPDNQKHQLRGYIQEQVSKEGDGAKLADRWGMTVNEVKELSSAVA</sequence>
<protein>
    <recommendedName>
        <fullName evidence="4">Nucleotide exchange factor Fes1 domain-containing protein</fullName>
    </recommendedName>
</protein>
<dbReference type="Pfam" id="PF08609">
    <property type="entry name" value="Fes1"/>
    <property type="match status" value="1"/>
</dbReference>
<proteinExistence type="inferred from homology"/>
<evidence type="ECO:0000259" key="4">
    <source>
        <dbReference type="Pfam" id="PF08609"/>
    </source>
</evidence>
<feature type="region of interest" description="Disordered" evidence="3">
    <location>
        <begin position="214"/>
        <end position="241"/>
    </location>
</feature>
<dbReference type="STRING" id="914234.M2P6I8"/>
<name>M2P6I8_CERS8</name>
<dbReference type="Gene3D" id="1.25.10.10">
    <property type="entry name" value="Leucine-rich Repeat Variant"/>
    <property type="match status" value="1"/>
</dbReference>
<gene>
    <name evidence="5" type="ORF">CERSUDRAFT_120241</name>
</gene>
<dbReference type="PANTHER" id="PTHR19316:SF18">
    <property type="entry name" value="HSP70-BINDING PROTEIN 1"/>
    <property type="match status" value="1"/>
</dbReference>
<dbReference type="InterPro" id="IPR050693">
    <property type="entry name" value="Hsp70_NEF-Inhibitors"/>
</dbReference>
<dbReference type="EMBL" id="KB445829">
    <property type="protein sequence ID" value="EMD30899.1"/>
    <property type="molecule type" value="Genomic_DNA"/>
</dbReference>
<dbReference type="Proteomes" id="UP000016930">
    <property type="component" value="Unassembled WGS sequence"/>
</dbReference>
<dbReference type="GO" id="GO:0000774">
    <property type="term" value="F:adenyl-nucleotide exchange factor activity"/>
    <property type="evidence" value="ECO:0007669"/>
    <property type="project" value="TreeGrafter"/>
</dbReference>
<evidence type="ECO:0000313" key="5">
    <source>
        <dbReference type="EMBL" id="EMD30899.1"/>
    </source>
</evidence>
<evidence type="ECO:0000256" key="1">
    <source>
        <dbReference type="ARBA" id="ARBA00011045"/>
    </source>
</evidence>
<comment type="similarity">
    <text evidence="1">Belongs to the FES1 family.</text>
</comment>
<accession>M2P6I8</accession>
<keyword evidence="6" id="KW-1185">Reference proteome</keyword>
<organism evidence="5 6">
    <name type="scientific">Ceriporiopsis subvermispora (strain B)</name>
    <name type="common">White-rot fungus</name>
    <name type="synonym">Gelatoporia subvermispora</name>
    <dbReference type="NCBI Taxonomy" id="914234"/>
    <lineage>
        <taxon>Eukaryota</taxon>
        <taxon>Fungi</taxon>
        <taxon>Dikarya</taxon>
        <taxon>Basidiomycota</taxon>
        <taxon>Agaricomycotina</taxon>
        <taxon>Agaricomycetes</taxon>
        <taxon>Polyporales</taxon>
        <taxon>Gelatoporiaceae</taxon>
        <taxon>Gelatoporia</taxon>
    </lineage>
</organism>
<evidence type="ECO:0000256" key="3">
    <source>
        <dbReference type="SAM" id="MobiDB-lite"/>
    </source>
</evidence>
<evidence type="ECO:0000313" key="6">
    <source>
        <dbReference type="Proteomes" id="UP000016930"/>
    </source>
</evidence>
<dbReference type="AlphaFoldDB" id="M2P6I8"/>
<feature type="compositionally biased region" description="Polar residues" evidence="3">
    <location>
        <begin position="9"/>
        <end position="26"/>
    </location>
</feature>